<dbReference type="Proteomes" id="UP000033864">
    <property type="component" value="Unassembled WGS sequence"/>
</dbReference>
<evidence type="ECO:0000313" key="70">
    <source>
        <dbReference type="Proteomes" id="UP000034668"/>
    </source>
</evidence>
<dbReference type="EMBL" id="JJQS01000085">
    <property type="protein sequence ID" value="KKH74323.1"/>
    <property type="molecule type" value="Genomic_DNA"/>
</dbReference>
<evidence type="ECO:0000313" key="30">
    <source>
        <dbReference type="EMBL" id="KKH34288.1"/>
    </source>
</evidence>
<evidence type="ECO:0000313" key="78">
    <source>
        <dbReference type="Proteomes" id="UP000300067"/>
    </source>
</evidence>
<evidence type="ECO:0000313" key="42">
    <source>
        <dbReference type="EMBL" id="KKH88217.1"/>
    </source>
</evidence>
<keyword evidence="8" id="KW-0460">Magnesium</keyword>
<evidence type="ECO:0000256" key="7">
    <source>
        <dbReference type="ARBA" id="ARBA00022840"/>
    </source>
</evidence>
<organism evidence="36 52">
    <name type="scientific">Methanosarcina mazei</name>
    <name type="common">Methanosarcina frisia</name>
    <dbReference type="NCBI Taxonomy" id="2209"/>
    <lineage>
        <taxon>Archaea</taxon>
        <taxon>Methanobacteriati</taxon>
        <taxon>Methanobacteriota</taxon>
        <taxon>Stenosarchaea group</taxon>
        <taxon>Methanomicrobia</taxon>
        <taxon>Methanosarcinales</taxon>
        <taxon>Methanosarcinaceae</taxon>
        <taxon>Methanosarcina</taxon>
    </lineage>
</organism>
<dbReference type="Proteomes" id="UP000034925">
    <property type="component" value="Unassembled WGS sequence"/>
</dbReference>
<dbReference type="EC" id="2.7.7.108" evidence="9"/>
<dbReference type="Proteomes" id="UP000034399">
    <property type="component" value="Unassembled WGS sequence"/>
</dbReference>
<evidence type="ECO:0000313" key="68">
    <source>
        <dbReference type="Proteomes" id="UP000034597"/>
    </source>
</evidence>
<dbReference type="GO" id="GO:0005524">
    <property type="term" value="F:ATP binding"/>
    <property type="evidence" value="ECO:0007669"/>
    <property type="project" value="UniProtKB-KW"/>
</dbReference>
<evidence type="ECO:0000313" key="59">
    <source>
        <dbReference type="Proteomes" id="UP000034253"/>
    </source>
</evidence>
<dbReference type="EMBL" id="JJQH01000197">
    <property type="protein sequence ID" value="KKH34288.1"/>
    <property type="molecule type" value="Genomic_DNA"/>
</dbReference>
<evidence type="ECO:0000313" key="26">
    <source>
        <dbReference type="EMBL" id="KKG93961.1"/>
    </source>
</evidence>
<evidence type="ECO:0000256" key="5">
    <source>
        <dbReference type="ARBA" id="ARBA00022723"/>
    </source>
</evidence>
<dbReference type="Proteomes" id="UP000034142">
    <property type="component" value="Unassembled WGS sequence"/>
</dbReference>
<sequence>MPKNPTEAEIYIQKLHEMLPELKEKYHVSYLGIFGSYIRGEQKPGSDLDVLVEFSRTPTIFKFVNLENYLSEALGVKVDLVMKDALKPNIGKHILKEVEAV</sequence>
<evidence type="ECO:0000313" key="41">
    <source>
        <dbReference type="EMBL" id="KKH84043.1"/>
    </source>
</evidence>
<evidence type="ECO:0000313" key="67">
    <source>
        <dbReference type="Proteomes" id="UP000034578"/>
    </source>
</evidence>
<dbReference type="Proteomes" id="UP000034566">
    <property type="component" value="Unassembled WGS sequence"/>
</dbReference>
<dbReference type="Proteomes" id="UP000034668">
    <property type="component" value="Unassembled WGS sequence"/>
</dbReference>
<dbReference type="Proteomes" id="UP000300067">
    <property type="component" value="Chromosome"/>
</dbReference>
<dbReference type="Proteomes" id="UP000034424">
    <property type="component" value="Unassembled WGS sequence"/>
</dbReference>
<evidence type="ECO:0000313" key="40">
    <source>
        <dbReference type="EMBL" id="KKH83230.1"/>
    </source>
</evidence>
<dbReference type="EMBL" id="JJQR01000085">
    <property type="protein sequence ID" value="KKH74750.1"/>
    <property type="molecule type" value="Genomic_DNA"/>
</dbReference>
<reference evidence="47 78" key="2">
    <citation type="submission" date="2018-05" db="EMBL/GenBank/DDBJ databases">
        <title>Methanosarcina gilichinskyana sp. nov., a novel methanogenic archaeon isolated from Holocene permafrost, North East Russia.</title>
        <authorList>
            <person name="Oshurkova V."/>
            <person name="Meer M."/>
            <person name="Bochkareva O."/>
            <person name="Shcherbakova V."/>
        </authorList>
    </citation>
    <scope>NUCLEOTIDE SEQUENCE [LARGE SCALE GENOMIC DNA]</scope>
    <source>
        <strain evidence="47 78">JL01</strain>
    </source>
</reference>
<evidence type="ECO:0000313" key="37">
    <source>
        <dbReference type="EMBL" id="KKH74323.1"/>
    </source>
</evidence>
<dbReference type="EMBL" id="JJQZ01000123">
    <property type="protein sequence ID" value="KKH93983.1"/>
    <property type="molecule type" value="Genomic_DNA"/>
</dbReference>
<evidence type="ECO:0000313" key="69">
    <source>
        <dbReference type="Proteomes" id="UP000034657"/>
    </source>
</evidence>
<dbReference type="InterPro" id="IPR002934">
    <property type="entry name" value="Polymerase_NTP_transf_dom"/>
</dbReference>
<evidence type="ECO:0000256" key="9">
    <source>
        <dbReference type="ARBA" id="ARBA00034531"/>
    </source>
</evidence>
<evidence type="ECO:0000313" key="15">
    <source>
        <dbReference type="EMBL" id="KKG01389.1"/>
    </source>
</evidence>
<evidence type="ECO:0000256" key="11">
    <source>
        <dbReference type="ARBA" id="ARBA00047518"/>
    </source>
</evidence>
<dbReference type="EMBL" id="JJQU01000150">
    <property type="protein sequence ID" value="KKH84043.1"/>
    <property type="molecule type" value="Genomic_DNA"/>
</dbReference>
<dbReference type="EMBL" id="JJPU01000160">
    <property type="protein sequence ID" value="KKG93961.1"/>
    <property type="molecule type" value="Genomic_DNA"/>
</dbReference>
<evidence type="ECO:0000313" key="28">
    <source>
        <dbReference type="EMBL" id="KKH03836.1"/>
    </source>
</evidence>
<dbReference type="EMBL" id="JJQX01000200">
    <property type="protein sequence ID" value="KKH90642.1"/>
    <property type="molecule type" value="Genomic_DNA"/>
</dbReference>
<dbReference type="Gene3D" id="3.30.460.10">
    <property type="entry name" value="Beta Polymerase, domain 2"/>
    <property type="match status" value="1"/>
</dbReference>
<dbReference type="EMBL" id="JJQD01000006">
    <property type="protein sequence ID" value="KKH33222.1"/>
    <property type="molecule type" value="Genomic_DNA"/>
</dbReference>
<dbReference type="Pfam" id="PF01909">
    <property type="entry name" value="NTP_transf_2"/>
    <property type="match status" value="1"/>
</dbReference>
<evidence type="ECO:0000313" key="36">
    <source>
        <dbReference type="EMBL" id="KKH70276.1"/>
    </source>
</evidence>
<evidence type="ECO:0000313" key="31">
    <source>
        <dbReference type="EMBL" id="KKH39097.1"/>
    </source>
</evidence>
<evidence type="ECO:0000313" key="46">
    <source>
        <dbReference type="EMBL" id="KKI05978.1"/>
    </source>
</evidence>
<evidence type="ECO:0000313" key="76">
    <source>
        <dbReference type="Proteomes" id="UP000034925"/>
    </source>
</evidence>
<evidence type="ECO:0000313" key="57">
    <source>
        <dbReference type="Proteomes" id="UP000034227"/>
    </source>
</evidence>
<evidence type="ECO:0000313" key="49">
    <source>
        <dbReference type="Proteomes" id="UP000033835"/>
    </source>
</evidence>
<evidence type="ECO:0000313" key="23">
    <source>
        <dbReference type="EMBL" id="KKG71688.1"/>
    </source>
</evidence>
<dbReference type="GO" id="GO:0046872">
    <property type="term" value="F:metal ion binding"/>
    <property type="evidence" value="ECO:0007669"/>
    <property type="project" value="UniProtKB-KW"/>
</dbReference>
<dbReference type="Proteomes" id="UP000034597">
    <property type="component" value="Unassembled WGS sequence"/>
</dbReference>
<evidence type="ECO:0000313" key="18">
    <source>
        <dbReference type="EMBL" id="KKG36691.1"/>
    </source>
</evidence>
<dbReference type="Proteomes" id="UP000034937">
    <property type="component" value="Unassembled WGS sequence"/>
</dbReference>
<evidence type="ECO:0000313" key="73">
    <source>
        <dbReference type="Proteomes" id="UP000034817"/>
    </source>
</evidence>
<dbReference type="GeneID" id="66135527"/>
<dbReference type="EMBL" id="JJPW01000008">
    <property type="protein sequence ID" value="KKH03836.1"/>
    <property type="molecule type" value="Genomic_DNA"/>
</dbReference>
<dbReference type="PATRIC" id="fig|2209.42.peg.975"/>
<dbReference type="EMBL" id="JJQJ01000002">
    <property type="protein sequence ID" value="KKH53705.1"/>
    <property type="molecule type" value="Genomic_DNA"/>
</dbReference>
<dbReference type="EMBL" id="JJOR01000021">
    <property type="protein sequence ID" value="KKG08012.1"/>
    <property type="molecule type" value="Genomic_DNA"/>
</dbReference>
<evidence type="ECO:0000313" key="62">
    <source>
        <dbReference type="Proteomes" id="UP000034399"/>
    </source>
</evidence>
<evidence type="ECO:0000313" key="43">
    <source>
        <dbReference type="EMBL" id="KKH90642.1"/>
    </source>
</evidence>
<dbReference type="Proteomes" id="UP000034298">
    <property type="component" value="Unassembled WGS sequence"/>
</dbReference>
<protein>
    <recommendedName>
        <fullName evidence="9">protein adenylyltransferase</fullName>
        <ecNumber evidence="9">2.7.7.108</ecNumber>
    </recommendedName>
</protein>
<dbReference type="Proteomes" id="UP000034253">
    <property type="component" value="Unassembled WGS sequence"/>
</dbReference>
<evidence type="ECO:0000313" key="60">
    <source>
        <dbReference type="Proteomes" id="UP000034279"/>
    </source>
</evidence>
<evidence type="ECO:0000313" key="45">
    <source>
        <dbReference type="EMBL" id="KKI03846.1"/>
    </source>
</evidence>
<dbReference type="PANTHER" id="PTHR33571">
    <property type="entry name" value="SSL8005 PROTEIN"/>
    <property type="match status" value="1"/>
</dbReference>
<dbReference type="RefSeq" id="WP_048037755.1">
    <property type="nucleotide sequence ID" value="NZ_AP019780.1"/>
</dbReference>
<evidence type="ECO:0000256" key="3">
    <source>
        <dbReference type="ARBA" id="ARBA00022679"/>
    </source>
</evidence>
<dbReference type="EMBL" id="JJPC01000137">
    <property type="protein sequence ID" value="KKG31642.1"/>
    <property type="molecule type" value="Genomic_DNA"/>
</dbReference>
<dbReference type="EMBL" id="JJPL01000024">
    <property type="protein sequence ID" value="KKG67672.1"/>
    <property type="molecule type" value="Genomic_DNA"/>
</dbReference>
<evidence type="ECO:0000313" key="55">
    <source>
        <dbReference type="Proteomes" id="UP000034142"/>
    </source>
</evidence>
<keyword evidence="3 47" id="KW-0808">Transferase</keyword>
<evidence type="ECO:0000313" key="21">
    <source>
        <dbReference type="EMBL" id="KKG62922.1"/>
    </source>
</evidence>
<dbReference type="EMBL" id="JJOT01000080">
    <property type="protein sequence ID" value="KKG01389.1"/>
    <property type="molecule type" value="Genomic_DNA"/>
</dbReference>
<evidence type="ECO:0000313" key="32">
    <source>
        <dbReference type="EMBL" id="KKH53705.1"/>
    </source>
</evidence>
<evidence type="ECO:0000256" key="12">
    <source>
        <dbReference type="ARBA" id="ARBA00048696"/>
    </source>
</evidence>
<reference evidence="48 49" key="1">
    <citation type="journal article" date="2015" name="ISME J.">
        <title>Genomic and phenotypic differentiation among Methanosarcina mazei populations from Columbia River sediment.</title>
        <authorList>
            <person name="Youngblut N.D."/>
            <person name="Wirth J.S."/>
            <person name="Henriksen J.R."/>
            <person name="Smith M."/>
            <person name="Simon H."/>
            <person name="Metcalf W.W."/>
            <person name="Whitaker R.J."/>
        </authorList>
    </citation>
    <scope>NUCLEOTIDE SEQUENCE [LARGE SCALE GENOMIC DNA]</scope>
    <source>
        <strain evidence="29 57">1.F.A.2.8</strain>
        <strain evidence="31 72">1.H.A.1A.1</strain>
        <strain evidence="30 53">1.H.A.1A.3</strain>
        <strain evidence="32 50">1.H.A.1A.6</strain>
        <strain evidence="33 58">1.H.A.2.3</strain>
        <strain evidence="35 71">1.H.A.2.7</strain>
        <strain evidence="34">1.H.A.2.8</strain>
        <strain evidence="36 52">1.H.M.0.1</strain>
        <strain evidence="38 76">1.H.M.1A.1</strain>
        <strain evidence="37 54">1.H.M.1A.2</strain>
        <strain evidence="40 74">1.H.M.1A.3</strain>
        <strain evidence="41 56">1.H.M.2.1</strain>
        <strain evidence="39 48">1.H.M.2.2</strain>
        <strain evidence="42 77">1.H.M.2.3</strain>
        <strain evidence="43 70">1.H.M.2.4</strain>
        <strain evidence="44 75">1.H.T.2.1</strain>
        <strain evidence="45 51">1.H.T.2.3</strain>
        <strain evidence="46 65">1.H.T.2.5</strain>
        <strain evidence="16 55">2.F.A.2.3</strain>
        <strain evidence="14 67">2.F.A.2.4</strain>
        <strain evidence="15 68">2.F.T.0.2</strain>
        <strain evidence="18 62">3.F.A.1A.1</strain>
        <strain evidence="17 61">3.F.A.1B.1</strain>
        <strain evidence="19">3.F.T.1A.1</strain>
        <strain evidence="20 60">3.F.T.1A.2</strain>
        <strain evidence="21 66">3.F.T.1A.4</strain>
        <strain evidence="22 63">3.F.T.2.1</strain>
        <strain evidence="23">3.H.A.1A.1</strain>
        <strain evidence="24 73">3.H.A.2.4</strain>
        <strain evidence="25 69">3.H.M.1A.1</strain>
        <strain evidence="26 64">3.H.M.1B.1</strain>
        <strain evidence="27 49">3.H.M.1B.2</strain>
        <strain evidence="28 59">3.H.M.1B.5</strain>
    </source>
</reference>
<dbReference type="Proteomes" id="UP000034657">
    <property type="component" value="Unassembled WGS sequence"/>
</dbReference>
<evidence type="ECO:0000313" key="66">
    <source>
        <dbReference type="Proteomes" id="UP000034566"/>
    </source>
</evidence>
<comment type="similarity">
    <text evidence="10">Belongs to the MntA antitoxin family.</text>
</comment>
<evidence type="ECO:0000313" key="19">
    <source>
        <dbReference type="EMBL" id="KKG54528.1"/>
    </source>
</evidence>
<evidence type="ECO:0000313" key="74">
    <source>
        <dbReference type="Proteomes" id="UP000034842"/>
    </source>
</evidence>
<dbReference type="SUPFAM" id="SSF81301">
    <property type="entry name" value="Nucleotidyltransferase"/>
    <property type="match status" value="1"/>
</dbReference>
<dbReference type="Proteomes" id="UP000033835">
    <property type="component" value="Unassembled WGS sequence"/>
</dbReference>
<evidence type="ECO:0000313" key="22">
    <source>
        <dbReference type="EMBL" id="KKG67672.1"/>
    </source>
</evidence>
<evidence type="ECO:0000313" key="14">
    <source>
        <dbReference type="EMBL" id="KKF98614.1"/>
    </source>
</evidence>
<dbReference type="Proteomes" id="UP000034279">
    <property type="component" value="Unassembled WGS sequence"/>
</dbReference>
<dbReference type="EMBL" id="JJOS01000126">
    <property type="protein sequence ID" value="KKF98614.1"/>
    <property type="molecule type" value="Genomic_DNA"/>
</dbReference>
<dbReference type="Proteomes" id="UP000034152">
    <property type="component" value="Unassembled WGS sequence"/>
</dbReference>
<evidence type="ECO:0000313" key="39">
    <source>
        <dbReference type="EMBL" id="KKH80493.1"/>
    </source>
</evidence>
<evidence type="ECO:0000313" key="61">
    <source>
        <dbReference type="Proteomes" id="UP000034298"/>
    </source>
</evidence>
<evidence type="ECO:0000313" key="35">
    <source>
        <dbReference type="EMBL" id="KKH64852.1"/>
    </source>
</evidence>
<evidence type="ECO:0000313" key="54">
    <source>
        <dbReference type="Proteomes" id="UP000034040"/>
    </source>
</evidence>
<evidence type="ECO:0000313" key="50">
    <source>
        <dbReference type="Proteomes" id="UP000033864"/>
    </source>
</evidence>
<dbReference type="Proteomes" id="UP000033885">
    <property type="component" value="Unassembled WGS sequence"/>
</dbReference>
<evidence type="ECO:0000313" key="17">
    <source>
        <dbReference type="EMBL" id="KKG31642.1"/>
    </source>
</evidence>
<dbReference type="EMBL" id="JJPJ01000094">
    <property type="protein sequence ID" value="KKG60872.1"/>
    <property type="molecule type" value="Genomic_DNA"/>
</dbReference>
<evidence type="ECO:0000256" key="4">
    <source>
        <dbReference type="ARBA" id="ARBA00022695"/>
    </source>
</evidence>
<evidence type="ECO:0000256" key="8">
    <source>
        <dbReference type="ARBA" id="ARBA00022842"/>
    </source>
</evidence>
<evidence type="ECO:0000313" key="51">
    <source>
        <dbReference type="Proteomes" id="UP000033885"/>
    </source>
</evidence>
<evidence type="ECO:0000256" key="1">
    <source>
        <dbReference type="ARBA" id="ARBA00001946"/>
    </source>
</evidence>
<dbReference type="Proteomes" id="UP000034578">
    <property type="component" value="Unassembled WGS sequence"/>
</dbReference>
<dbReference type="CDD" id="cd05403">
    <property type="entry name" value="NT_KNTase_like"/>
    <property type="match status" value="1"/>
</dbReference>
<evidence type="ECO:0000313" key="48">
    <source>
        <dbReference type="Proteomes" id="UP000033814"/>
    </source>
</evidence>
<evidence type="ECO:0000313" key="64">
    <source>
        <dbReference type="Proteomes" id="UP000034468"/>
    </source>
</evidence>
<evidence type="ECO:0000313" key="44">
    <source>
        <dbReference type="EMBL" id="KKH93983.1"/>
    </source>
</evidence>
<dbReference type="Proteomes" id="UP000034842">
    <property type="component" value="Unassembled WGS sequence"/>
</dbReference>
<dbReference type="PANTHER" id="PTHR33571:SF19">
    <property type="entry name" value="PROTEIN ADENYLYLTRANSFERASE MJ0128-RELATED"/>
    <property type="match status" value="1"/>
</dbReference>
<evidence type="ECO:0000313" key="20">
    <source>
        <dbReference type="EMBL" id="KKG60872.1"/>
    </source>
</evidence>
<comment type="catalytic activity">
    <reaction evidence="11">
        <text>O-(5'-adenylyl)-L-tyrosyl-[protein] + ATP = O-[5'-(adenylyl-(5'-&gt;3')-adenylyl)]-L-tyrosyl-[protein] + diphosphate</text>
        <dbReference type="Rhea" id="RHEA:66528"/>
        <dbReference type="Rhea" id="RHEA-COMP:13846"/>
        <dbReference type="Rhea" id="RHEA-COMP:17046"/>
        <dbReference type="ChEBI" id="CHEBI:30616"/>
        <dbReference type="ChEBI" id="CHEBI:33019"/>
        <dbReference type="ChEBI" id="CHEBI:83624"/>
        <dbReference type="ChEBI" id="CHEBI:167160"/>
    </reaction>
</comment>
<dbReference type="Proteomes" id="UP000034692">
    <property type="component" value="Unassembled WGS sequence"/>
</dbReference>
<evidence type="ECO:0000256" key="6">
    <source>
        <dbReference type="ARBA" id="ARBA00022741"/>
    </source>
</evidence>
<dbReference type="EMBL" id="JJPV01000090">
    <property type="protein sequence ID" value="KKG98015.1"/>
    <property type="molecule type" value="Genomic_DNA"/>
</dbReference>
<dbReference type="Proteomes" id="UP000034188">
    <property type="component" value="Unassembled WGS sequence"/>
</dbReference>
<dbReference type="EMBL" id="JJQV01000134">
    <property type="protein sequence ID" value="KKH80493.1"/>
    <property type="molecule type" value="Genomic_DNA"/>
</dbReference>
<evidence type="ECO:0000313" key="29">
    <source>
        <dbReference type="EMBL" id="KKH33222.1"/>
    </source>
</evidence>
<dbReference type="EMBL" id="JJQM01000040">
    <property type="protein sequence ID" value="KKH57395.1"/>
    <property type="molecule type" value="Genomic_DNA"/>
</dbReference>
<dbReference type="EMBL" id="JJQG01000076">
    <property type="protein sequence ID" value="KKH39097.1"/>
    <property type="molecule type" value="Genomic_DNA"/>
</dbReference>
<evidence type="ECO:0000313" key="71">
    <source>
        <dbReference type="Proteomes" id="UP000034692"/>
    </source>
</evidence>
<dbReference type="Proteomes" id="UP000034021">
    <property type="component" value="Unassembled WGS sequence"/>
</dbReference>
<accession>A0A0F8SUA3</accession>
<evidence type="ECO:0000313" key="34">
    <source>
        <dbReference type="EMBL" id="KKH60437.1"/>
    </source>
</evidence>
<dbReference type="GO" id="GO:0070733">
    <property type="term" value="F:AMPylase activity"/>
    <property type="evidence" value="ECO:0007669"/>
    <property type="project" value="UniProtKB-EC"/>
</dbReference>
<evidence type="ECO:0000256" key="10">
    <source>
        <dbReference type="ARBA" id="ARBA00038276"/>
    </source>
</evidence>
<evidence type="ECO:0000313" key="58">
    <source>
        <dbReference type="Proteomes" id="UP000034232"/>
    </source>
</evidence>
<dbReference type="EMBL" id="JJQT01000012">
    <property type="protein sequence ID" value="KKH83230.1"/>
    <property type="molecule type" value="Genomic_DNA"/>
</dbReference>
<comment type="catalytic activity">
    <reaction evidence="12">
        <text>L-tyrosyl-[protein] + ATP = O-(5'-adenylyl)-L-tyrosyl-[protein] + diphosphate</text>
        <dbReference type="Rhea" id="RHEA:54288"/>
        <dbReference type="Rhea" id="RHEA-COMP:10136"/>
        <dbReference type="Rhea" id="RHEA-COMP:13846"/>
        <dbReference type="ChEBI" id="CHEBI:30616"/>
        <dbReference type="ChEBI" id="CHEBI:33019"/>
        <dbReference type="ChEBI" id="CHEBI:46858"/>
        <dbReference type="ChEBI" id="CHEBI:83624"/>
        <dbReference type="EC" id="2.7.7.108"/>
    </reaction>
</comment>
<proteinExistence type="inferred from homology"/>
<evidence type="ECO:0000313" key="33">
    <source>
        <dbReference type="EMBL" id="KKH57395.1"/>
    </source>
</evidence>
<dbReference type="EMBL" id="JJPK01000046">
    <property type="protein sequence ID" value="KKG62922.1"/>
    <property type="molecule type" value="Genomic_DNA"/>
</dbReference>
<dbReference type="Proteomes" id="UP000034872">
    <property type="component" value="Unassembled WGS sequence"/>
</dbReference>
<evidence type="ECO:0000313" key="47">
    <source>
        <dbReference type="EMBL" id="QCR14944.1"/>
    </source>
</evidence>
<evidence type="ECO:0000313" key="52">
    <source>
        <dbReference type="Proteomes" id="UP000033933"/>
    </source>
</evidence>
<dbReference type="EMBL" id="JJPA01000042">
    <property type="protein sequence ID" value="KKG36691.1"/>
    <property type="molecule type" value="Genomic_DNA"/>
</dbReference>
<evidence type="ECO:0000313" key="72">
    <source>
        <dbReference type="Proteomes" id="UP000034758"/>
    </source>
</evidence>
<evidence type="ECO:0000313" key="77">
    <source>
        <dbReference type="Proteomes" id="UP000034937"/>
    </source>
</evidence>
<dbReference type="EMBL" id="JJQO01000155">
    <property type="protein sequence ID" value="KKH64852.1"/>
    <property type="molecule type" value="Genomic_DNA"/>
</dbReference>
<dbReference type="Proteomes" id="UP000034817">
    <property type="component" value="Unassembled WGS sequence"/>
</dbReference>
<dbReference type="EMBL" id="JJRA01000075">
    <property type="protein sequence ID" value="KKI03846.1"/>
    <property type="molecule type" value="Genomic_DNA"/>
</dbReference>
<gene>
    <name evidence="47" type="ORF">DKM28_01775</name>
    <name evidence="17" type="ORF">DU30_15480</name>
    <name evidence="16" type="ORF">DU31_19940</name>
    <name evidence="19" type="ORF">DU33_04410</name>
    <name evidence="15" type="ORF">DU40_09470</name>
    <name evidence="23" type="ORF">DU43_03505</name>
    <name evidence="21" type="ORF">DU45_17235</name>
    <name evidence="14" type="ORF">DU47_05225</name>
    <name evidence="30" type="ORF">DU50_02310</name>
    <name evidence="18" type="ORF">DU52_19280</name>
    <name evidence="31" type="ORF">DU54_06675</name>
    <name evidence="24" type="ORF">DU55_17105</name>
    <name evidence="28" type="ORF">DU56_15065</name>
    <name evidence="29" type="ORF">DU58_02120</name>
    <name evidence="20" type="ORF">DU64_14140</name>
    <name evidence="26" type="ORF">DU66_12280</name>
    <name evidence="22" type="ORF">DU67_17675</name>
    <name evidence="27" type="ORF">DU68_01700</name>
    <name evidence="25" type="ORF">DU69_01520</name>
    <name evidence="34" type="ORF">DU73_16465</name>
    <name evidence="35" type="ORF">DU75_19135</name>
    <name evidence="33" type="ORF">DU76_07075</name>
    <name evidence="37" type="ORF">DU77_03335</name>
    <name evidence="40" type="ORF">DU78_17290</name>
    <name evidence="43" type="ORF">DU79_15360</name>
    <name evidence="41" type="ORF">DU80_06460</name>
    <name evidence="45" type="ORF">DU81_02815</name>
    <name evidence="39" type="ORF">DU82_18095</name>
    <name evidence="46" type="ORF">DU83_00685</name>
    <name evidence="44" type="ORF">DU84_03370</name>
    <name evidence="32" type="ORF">DU85_03265</name>
    <name evidence="38" type="ORF">DU86_04175</name>
    <name evidence="36" type="ORF">DU87_14520</name>
    <name evidence="42" type="ORF">DU88_02490</name>
</gene>
<dbReference type="EMBL" id="JJPT01000061">
    <property type="protein sequence ID" value="KKG92158.1"/>
    <property type="molecule type" value="Genomic_DNA"/>
</dbReference>
<evidence type="ECO:0000313" key="25">
    <source>
        <dbReference type="EMBL" id="KKG92158.1"/>
    </source>
</evidence>
<dbReference type="Proteomes" id="UP000034468">
    <property type="component" value="Unassembled WGS sequence"/>
</dbReference>
<evidence type="ECO:0000259" key="13">
    <source>
        <dbReference type="Pfam" id="PF01909"/>
    </source>
</evidence>
<feature type="domain" description="Polymerase nucleotidyl transferase" evidence="13">
    <location>
        <begin position="17"/>
        <end position="98"/>
    </location>
</feature>
<evidence type="ECO:0000256" key="2">
    <source>
        <dbReference type="ARBA" id="ARBA00022649"/>
    </source>
</evidence>
<dbReference type="Proteomes" id="UP000033814">
    <property type="component" value="Unassembled WGS sequence"/>
</dbReference>
<dbReference type="InterPro" id="IPR043519">
    <property type="entry name" value="NT_sf"/>
</dbReference>
<keyword evidence="5" id="KW-0479">Metal-binding</keyword>
<dbReference type="EMBL" id="JJPI01000071">
    <property type="protein sequence ID" value="KKG54528.1"/>
    <property type="molecule type" value="Genomic_DNA"/>
</dbReference>
<name>A0A0F8SUA3_METMZ</name>
<dbReference type="Proteomes" id="UP000034547">
    <property type="component" value="Unassembled WGS sequence"/>
</dbReference>
<dbReference type="Proteomes" id="UP000034227">
    <property type="component" value="Unassembled WGS sequence"/>
</dbReference>
<dbReference type="AlphaFoldDB" id="A0A0F8SUA3"/>
<keyword evidence="4" id="KW-0548">Nucleotidyltransferase</keyword>
<evidence type="ECO:0000313" key="63">
    <source>
        <dbReference type="Proteomes" id="UP000034424"/>
    </source>
</evidence>
<evidence type="ECO:0000313" key="24">
    <source>
        <dbReference type="EMBL" id="KKG81168.1"/>
    </source>
</evidence>
<keyword evidence="2" id="KW-1277">Toxin-antitoxin system</keyword>
<keyword evidence="7" id="KW-0067">ATP-binding</keyword>
<dbReference type="Proteomes" id="UP000033933">
    <property type="component" value="Unassembled WGS sequence"/>
</dbReference>
<dbReference type="EMBL" id="CP029709">
    <property type="protein sequence ID" value="QCR14944.1"/>
    <property type="molecule type" value="Genomic_DNA"/>
</dbReference>
<dbReference type="Proteomes" id="UP000034758">
    <property type="component" value="Unassembled WGS sequence"/>
</dbReference>
<evidence type="ECO:0000313" key="38">
    <source>
        <dbReference type="EMBL" id="KKH74750.1"/>
    </source>
</evidence>
<dbReference type="EMBL" id="JJRB01000021">
    <property type="protein sequence ID" value="KKI05978.1"/>
    <property type="molecule type" value="Genomic_DNA"/>
</dbReference>
<dbReference type="EMBL" id="JJQQ01000003">
    <property type="protein sequence ID" value="KKH70276.1"/>
    <property type="molecule type" value="Genomic_DNA"/>
</dbReference>
<dbReference type="EMBL" id="JJPM01000233">
    <property type="protein sequence ID" value="KKG71688.1"/>
    <property type="molecule type" value="Genomic_DNA"/>
</dbReference>
<comment type="cofactor">
    <cofactor evidence="1">
        <name>Mg(2+)</name>
        <dbReference type="ChEBI" id="CHEBI:18420"/>
    </cofactor>
</comment>
<dbReference type="InterPro" id="IPR052038">
    <property type="entry name" value="Type-VII_TA_antitoxin"/>
</dbReference>
<dbReference type="Proteomes" id="UP000034040">
    <property type="component" value="Unassembled WGS sequence"/>
</dbReference>
<dbReference type="Proteomes" id="UP000034232">
    <property type="component" value="Unassembled WGS sequence"/>
</dbReference>
<evidence type="ECO:0000313" key="27">
    <source>
        <dbReference type="EMBL" id="KKG98015.1"/>
    </source>
</evidence>
<evidence type="ECO:0000313" key="65">
    <source>
        <dbReference type="Proteomes" id="UP000034547"/>
    </source>
</evidence>
<evidence type="ECO:0000313" key="16">
    <source>
        <dbReference type="EMBL" id="KKG08012.1"/>
    </source>
</evidence>
<evidence type="ECO:0000313" key="75">
    <source>
        <dbReference type="Proteomes" id="UP000034872"/>
    </source>
</evidence>
<evidence type="ECO:0000313" key="53">
    <source>
        <dbReference type="Proteomes" id="UP000034021"/>
    </source>
</evidence>
<keyword evidence="6" id="KW-0547">Nucleotide-binding</keyword>
<dbReference type="EMBL" id="JJQW01000065">
    <property type="protein sequence ID" value="KKH88217.1"/>
    <property type="molecule type" value="Genomic_DNA"/>
</dbReference>
<dbReference type="EMBL" id="JJPP01000049">
    <property type="protein sequence ID" value="KKG81168.1"/>
    <property type="molecule type" value="Genomic_DNA"/>
</dbReference>
<evidence type="ECO:0000313" key="56">
    <source>
        <dbReference type="Proteomes" id="UP000034152"/>
    </source>
</evidence>
<keyword evidence="67" id="KW-1185">Reference proteome</keyword>
<dbReference type="EMBL" id="JJQP01000316">
    <property type="protein sequence ID" value="KKH60437.1"/>
    <property type="molecule type" value="Genomic_DNA"/>
</dbReference>